<name>A0ABP4GBW5_9ACTN</name>
<dbReference type="SUPFAM" id="SSF56112">
    <property type="entry name" value="Protein kinase-like (PK-like)"/>
    <property type="match status" value="1"/>
</dbReference>
<dbReference type="EMBL" id="BAAALF010000005">
    <property type="protein sequence ID" value="GAA1218748.1"/>
    <property type="molecule type" value="Genomic_DNA"/>
</dbReference>
<dbReference type="InterPro" id="IPR011009">
    <property type="entry name" value="Kinase-like_dom_sf"/>
</dbReference>
<comment type="caution">
    <text evidence="1">The sequence shown here is derived from an EMBL/GenBank/DDBJ whole genome shotgun (WGS) entry which is preliminary data.</text>
</comment>
<dbReference type="RefSeq" id="WP_344438702.1">
    <property type="nucleotide sequence ID" value="NZ_BAAALF010000005.1"/>
</dbReference>
<evidence type="ECO:0000313" key="2">
    <source>
        <dbReference type="Proteomes" id="UP001500037"/>
    </source>
</evidence>
<gene>
    <name evidence="1" type="ORF">GCM10009665_05910</name>
</gene>
<accession>A0ABP4GBW5</accession>
<dbReference type="InterPro" id="IPR006748">
    <property type="entry name" value="NH2Glyco/OHUrea_AB-resist_kin"/>
</dbReference>
<evidence type="ECO:0000313" key="1">
    <source>
        <dbReference type="EMBL" id="GAA1218748.1"/>
    </source>
</evidence>
<proteinExistence type="predicted"/>
<organism evidence="1 2">
    <name type="scientific">Kitasatospora nipponensis</name>
    <dbReference type="NCBI Taxonomy" id="258049"/>
    <lineage>
        <taxon>Bacteria</taxon>
        <taxon>Bacillati</taxon>
        <taxon>Actinomycetota</taxon>
        <taxon>Actinomycetes</taxon>
        <taxon>Kitasatosporales</taxon>
        <taxon>Streptomycetaceae</taxon>
        <taxon>Kitasatospora</taxon>
    </lineage>
</organism>
<keyword evidence="2" id="KW-1185">Reference proteome</keyword>
<dbReference type="Pfam" id="PF04655">
    <property type="entry name" value="APH_6_hur"/>
    <property type="match status" value="1"/>
</dbReference>
<sequence>MLQGADGGVAGGLFPPTLPVWAAAERSAAGRAWLAGLPELVEELRQRWSLRLGPPFPGGSCSWVAPARGPQGRPVVLKVRRPHPEAAGEAEALRCWAGRGAVRLHRCDRERYALLIERCEPGDALGSADRLRTEERLLVGAGILRELWIAPPPEPAGLERLGAVTGEWADLAQERAARLRPAFDPGLVAHGVRLLRELPASATREVVLHGDFHPGNVLAARRRDWLAIDAKPMVGDPGYDPWPLLEQLDDPFAHADPVRVLTERFALLADALDEDVRRLQAWAVARRVESALWMLEHGDSAGALETLGRVRVLAGLAGL</sequence>
<protein>
    <submittedName>
        <fullName evidence="1">Streptomycin 6-kinase</fullName>
    </submittedName>
</protein>
<reference evidence="2" key="1">
    <citation type="journal article" date="2019" name="Int. J. Syst. Evol. Microbiol.">
        <title>The Global Catalogue of Microorganisms (GCM) 10K type strain sequencing project: providing services to taxonomists for standard genome sequencing and annotation.</title>
        <authorList>
            <consortium name="The Broad Institute Genomics Platform"/>
            <consortium name="The Broad Institute Genome Sequencing Center for Infectious Disease"/>
            <person name="Wu L."/>
            <person name="Ma J."/>
        </authorList>
    </citation>
    <scope>NUCLEOTIDE SEQUENCE [LARGE SCALE GENOMIC DNA]</scope>
    <source>
        <strain evidence="2">JCM 13004</strain>
    </source>
</reference>
<dbReference type="Proteomes" id="UP001500037">
    <property type="component" value="Unassembled WGS sequence"/>
</dbReference>